<gene>
    <name evidence="2" type="ORF">HUG15_07325</name>
</gene>
<dbReference type="RefSeq" id="WP_200128063.1">
    <property type="nucleotide sequence ID" value="NZ_CP054705.1"/>
</dbReference>
<dbReference type="AlphaFoldDB" id="A0A7T6Z261"/>
<keyword evidence="1" id="KW-0812">Transmembrane</keyword>
<keyword evidence="3" id="KW-1185">Reference proteome</keyword>
<keyword evidence="1" id="KW-1133">Transmembrane helix</keyword>
<dbReference type="PANTHER" id="PTHR34821:SF2">
    <property type="entry name" value="INNER MEMBRANE PROTEIN YDCZ"/>
    <property type="match status" value="1"/>
</dbReference>
<evidence type="ECO:0000313" key="2">
    <source>
        <dbReference type="EMBL" id="QQK75413.1"/>
    </source>
</evidence>
<organism evidence="2 3">
    <name type="scientific">Salicibibacter cibarius</name>
    <dbReference type="NCBI Taxonomy" id="2743000"/>
    <lineage>
        <taxon>Bacteria</taxon>
        <taxon>Bacillati</taxon>
        <taxon>Bacillota</taxon>
        <taxon>Bacilli</taxon>
        <taxon>Bacillales</taxon>
        <taxon>Bacillaceae</taxon>
        <taxon>Salicibibacter</taxon>
    </lineage>
</organism>
<dbReference type="Pfam" id="PF04657">
    <property type="entry name" value="DMT_YdcZ"/>
    <property type="match status" value="1"/>
</dbReference>
<dbReference type="Proteomes" id="UP000595823">
    <property type="component" value="Chromosome"/>
</dbReference>
<keyword evidence="1" id="KW-0472">Membrane</keyword>
<feature type="transmembrane region" description="Helical" evidence="1">
    <location>
        <begin position="35"/>
        <end position="55"/>
    </location>
</feature>
<evidence type="ECO:0000256" key="1">
    <source>
        <dbReference type="SAM" id="Phobius"/>
    </source>
</evidence>
<accession>A0A7T6Z261</accession>
<feature type="transmembrane region" description="Helical" evidence="1">
    <location>
        <begin position="93"/>
        <end position="113"/>
    </location>
</feature>
<evidence type="ECO:0000313" key="3">
    <source>
        <dbReference type="Proteomes" id="UP000595823"/>
    </source>
</evidence>
<dbReference type="InterPro" id="IPR006750">
    <property type="entry name" value="YdcZ"/>
</dbReference>
<name>A0A7T6Z261_9BACI</name>
<reference evidence="2 3" key="1">
    <citation type="submission" date="2020-06" db="EMBL/GenBank/DDBJ databases">
        <title>Genomic analysis of Salicibibacter sp. NKC5-3.</title>
        <authorList>
            <person name="Oh Y.J."/>
        </authorList>
    </citation>
    <scope>NUCLEOTIDE SEQUENCE [LARGE SCALE GENOMIC DNA]</scope>
    <source>
        <strain evidence="2 3">NKC5-3</strain>
    </source>
</reference>
<proteinExistence type="predicted"/>
<dbReference type="GO" id="GO:0005886">
    <property type="term" value="C:plasma membrane"/>
    <property type="evidence" value="ECO:0007669"/>
    <property type="project" value="TreeGrafter"/>
</dbReference>
<dbReference type="PANTHER" id="PTHR34821">
    <property type="entry name" value="INNER MEMBRANE PROTEIN YDCZ"/>
    <property type="match status" value="1"/>
</dbReference>
<feature type="transmembrane region" description="Helical" evidence="1">
    <location>
        <begin position="125"/>
        <end position="142"/>
    </location>
</feature>
<dbReference type="EMBL" id="CP054705">
    <property type="protein sequence ID" value="QQK75413.1"/>
    <property type="molecule type" value="Genomic_DNA"/>
</dbReference>
<protein>
    <submittedName>
        <fullName evidence="2">DMT family transporter</fullName>
    </submittedName>
</protein>
<sequence>MTWLFVLFTVLGGAALALQAGINAQIGKQIGTIEASFLAYGVGTIALLVATFVVGKGDFAQISTLPKWNLFIGVLGALYIFIMVLSVPEVGAGTAMIAAILGQVIIGMVLDHFGMFGVEVMPINFQRIAGVLLMGVALYLFYKP</sequence>
<feature type="transmembrane region" description="Helical" evidence="1">
    <location>
        <begin position="67"/>
        <end position="87"/>
    </location>
</feature>
<dbReference type="KEGG" id="scia:HUG15_07325"/>